<dbReference type="InterPro" id="IPR050263">
    <property type="entry name" value="Bact_Fimbrial_Adh_Pro"/>
</dbReference>
<feature type="domain" description="Fimbrial-type adhesion" evidence="2">
    <location>
        <begin position="32"/>
        <end position="183"/>
    </location>
</feature>
<gene>
    <name evidence="3" type="ORF">RG298_003733</name>
</gene>
<reference evidence="3" key="1">
    <citation type="submission" date="2024-02" db="EMBL/GenBank/DDBJ databases">
        <authorList>
            <consortium name="Clinical and Environmental Microbiology Branch: Whole genome sequencing antimicrobial resistance pathogens in the healthcare setting"/>
        </authorList>
    </citation>
    <scope>NUCLEOTIDE SEQUENCE</scope>
    <source>
        <strain evidence="3">2021GO-0154</strain>
    </source>
</reference>
<dbReference type="AlphaFoldDB" id="A0AAI9DF26"/>
<dbReference type="InterPro" id="IPR036937">
    <property type="entry name" value="Adhesion_dom_fimbrial_sf"/>
</dbReference>
<feature type="signal peptide" evidence="1">
    <location>
        <begin position="1"/>
        <end position="26"/>
    </location>
</feature>
<proteinExistence type="predicted"/>
<dbReference type="InterPro" id="IPR000259">
    <property type="entry name" value="Adhesion_dom_fimbrial"/>
</dbReference>
<sequence length="183" mass="19439">MNKKPFPWGLCTAVALVTALSWDVQADTSNTIEYTGRLIALPCTVDPIYENFGIDFGGNINAKDLVSGERRYSKEDITFQLTDCDTSLGNTISAKFSGASTTPAGLLNVDAGSEASGIVVGLETPSGVALPINNAQVEPVMPITQGNMTIRLRSYVQAAEGATMDTIVPGFFTATLTYSLVYQ</sequence>
<dbReference type="Gene3D" id="2.60.40.1090">
    <property type="entry name" value="Fimbrial-type adhesion domain"/>
    <property type="match status" value="1"/>
</dbReference>
<evidence type="ECO:0000259" key="2">
    <source>
        <dbReference type="Pfam" id="PF00419"/>
    </source>
</evidence>
<organism evidence="3">
    <name type="scientific">Providencia stuartii</name>
    <dbReference type="NCBI Taxonomy" id="588"/>
    <lineage>
        <taxon>Bacteria</taxon>
        <taxon>Pseudomonadati</taxon>
        <taxon>Pseudomonadota</taxon>
        <taxon>Gammaproteobacteria</taxon>
        <taxon>Enterobacterales</taxon>
        <taxon>Morganellaceae</taxon>
        <taxon>Providencia</taxon>
    </lineage>
</organism>
<dbReference type="GO" id="GO:0009289">
    <property type="term" value="C:pilus"/>
    <property type="evidence" value="ECO:0007669"/>
    <property type="project" value="InterPro"/>
</dbReference>
<keyword evidence="1" id="KW-0732">Signal</keyword>
<protein>
    <submittedName>
        <fullName evidence="3">Fimbrial protein</fullName>
    </submittedName>
</protein>
<name>A0AAI9DF26_PROST</name>
<dbReference type="PANTHER" id="PTHR33420">
    <property type="entry name" value="FIMBRIAL SUBUNIT ELFA-RELATED"/>
    <property type="match status" value="1"/>
</dbReference>
<evidence type="ECO:0000256" key="1">
    <source>
        <dbReference type="SAM" id="SignalP"/>
    </source>
</evidence>
<dbReference type="EMBL" id="ABMABF030000015">
    <property type="protein sequence ID" value="EMJ5135955.1"/>
    <property type="molecule type" value="Genomic_DNA"/>
</dbReference>
<dbReference type="InterPro" id="IPR008966">
    <property type="entry name" value="Adhesion_dom_sf"/>
</dbReference>
<dbReference type="PANTHER" id="PTHR33420:SF26">
    <property type="entry name" value="FIMBRIAL SUBUNIT"/>
    <property type="match status" value="1"/>
</dbReference>
<dbReference type="Pfam" id="PF00419">
    <property type="entry name" value="Fimbrial"/>
    <property type="match status" value="1"/>
</dbReference>
<feature type="chain" id="PRO_5042536079" evidence="1">
    <location>
        <begin position="27"/>
        <end position="183"/>
    </location>
</feature>
<comment type="caution">
    <text evidence="3">The sequence shown here is derived from an EMBL/GenBank/DDBJ whole genome shotgun (WGS) entry which is preliminary data.</text>
</comment>
<dbReference type="SUPFAM" id="SSF49401">
    <property type="entry name" value="Bacterial adhesins"/>
    <property type="match status" value="1"/>
</dbReference>
<accession>A0AAI9DF26</accession>
<dbReference type="GO" id="GO:0043709">
    <property type="term" value="P:cell adhesion involved in single-species biofilm formation"/>
    <property type="evidence" value="ECO:0007669"/>
    <property type="project" value="TreeGrafter"/>
</dbReference>
<evidence type="ECO:0000313" key="3">
    <source>
        <dbReference type="EMBL" id="EMJ5135955.1"/>
    </source>
</evidence>